<feature type="region of interest" description="Disordered" evidence="1">
    <location>
        <begin position="151"/>
        <end position="232"/>
    </location>
</feature>
<feature type="region of interest" description="Disordered" evidence="1">
    <location>
        <begin position="89"/>
        <end position="115"/>
    </location>
</feature>
<feature type="compositionally biased region" description="Basic and acidic residues" evidence="1">
    <location>
        <begin position="187"/>
        <end position="198"/>
    </location>
</feature>
<reference evidence="3 4" key="1">
    <citation type="submission" date="2014-09" db="EMBL/GenBank/DDBJ databases">
        <authorList>
            <person name="Martin A.A."/>
        </authorList>
    </citation>
    <scope>NUCLEOTIDE SEQUENCE</scope>
    <source>
        <strain evidence="4">ED321</strain>
        <strain evidence="3">ED321 Heterogonic</strain>
    </source>
</reference>
<evidence type="ECO:0000313" key="3">
    <source>
        <dbReference type="EMBL" id="CEF69383.1"/>
    </source>
</evidence>
<feature type="compositionally biased region" description="Basic residues" evidence="1">
    <location>
        <begin position="213"/>
        <end position="222"/>
    </location>
</feature>
<feature type="signal peptide" evidence="2">
    <location>
        <begin position="1"/>
        <end position="23"/>
    </location>
</feature>
<evidence type="ECO:0000313" key="4">
    <source>
        <dbReference type="Proteomes" id="UP000035682"/>
    </source>
</evidence>
<dbReference type="GeneID" id="36381753"/>
<organism evidence="3">
    <name type="scientific">Strongyloides ratti</name>
    <name type="common">Parasitic roundworm</name>
    <dbReference type="NCBI Taxonomy" id="34506"/>
    <lineage>
        <taxon>Eukaryota</taxon>
        <taxon>Metazoa</taxon>
        <taxon>Ecdysozoa</taxon>
        <taxon>Nematoda</taxon>
        <taxon>Chromadorea</taxon>
        <taxon>Rhabditida</taxon>
        <taxon>Tylenchina</taxon>
        <taxon>Panagrolaimomorpha</taxon>
        <taxon>Strongyloidoidea</taxon>
        <taxon>Strongyloididae</taxon>
        <taxon>Strongyloides</taxon>
    </lineage>
</organism>
<evidence type="ECO:0000313" key="5">
    <source>
        <dbReference type="WBParaSite" id="SRAE_2000403200.1"/>
    </source>
</evidence>
<dbReference type="WormBase" id="SRAE_2000403200">
    <property type="protein sequence ID" value="SRP09943"/>
    <property type="gene ID" value="WBGene00264260"/>
</dbReference>
<evidence type="ECO:0000256" key="1">
    <source>
        <dbReference type="SAM" id="MobiDB-lite"/>
    </source>
</evidence>
<feature type="compositionally biased region" description="Basic residues" evidence="1">
    <location>
        <begin position="166"/>
        <end position="182"/>
    </location>
</feature>
<protein>
    <submittedName>
        <fullName evidence="3 5">Uncharacterized protein</fullName>
    </submittedName>
</protein>
<name>A0A090LMH6_STRRB</name>
<keyword evidence="4" id="KW-1185">Reference proteome</keyword>
<dbReference type="RefSeq" id="XP_024508583.1">
    <property type="nucleotide sequence ID" value="XM_024642854.1"/>
</dbReference>
<feature type="compositionally biased region" description="Low complexity" evidence="1">
    <location>
        <begin position="90"/>
        <end position="102"/>
    </location>
</feature>
<evidence type="ECO:0000313" key="6">
    <source>
        <dbReference type="WormBase" id="SRAE_2000403200"/>
    </source>
</evidence>
<evidence type="ECO:0000256" key="2">
    <source>
        <dbReference type="SAM" id="SignalP"/>
    </source>
</evidence>
<keyword evidence="2" id="KW-0732">Signal</keyword>
<dbReference type="AlphaFoldDB" id="A0A090LMH6"/>
<feature type="compositionally biased region" description="Polar residues" evidence="1">
    <location>
        <begin position="106"/>
        <end position="115"/>
    </location>
</feature>
<accession>A0A090LMH6</accession>
<feature type="compositionally biased region" description="Polar residues" evidence="1">
    <location>
        <begin position="223"/>
        <end position="232"/>
    </location>
</feature>
<proteinExistence type="predicted"/>
<dbReference type="CTD" id="36381753"/>
<dbReference type="EMBL" id="LN609529">
    <property type="protein sequence ID" value="CEF69383.1"/>
    <property type="molecule type" value="Genomic_DNA"/>
</dbReference>
<sequence>MKILQYFLPITITFVIIISFVASQSLEQTTATNSNVTTTVPLVHNKGKHFGNHIVENENKTLTDKRKKFKIRNQNKLYKLKKLLLETENKNSTNDKANNNFKKSNESGTDTASNLRNKTKNQLIVLQKELRRLTKIAEKLTELNEIYTVTKQTPTKKKPEGENRGKKNLNSKKGFNNKHKVYQSKNHNGDNDSGKKNNDQLSKNKGNDDRRQGKWKNGRRKIQTTMRPSFNGTTVFPLDKGHFVTSRIYTRQQKRRSTKKGDKNISYTTFSPKFVNTSFPPVTTVLPE</sequence>
<reference evidence="5" key="2">
    <citation type="submission" date="2020-12" db="UniProtKB">
        <authorList>
            <consortium name="WormBaseParasite"/>
        </authorList>
    </citation>
    <scope>IDENTIFICATION</scope>
</reference>
<dbReference type="WBParaSite" id="SRAE_2000403200.1">
    <property type="protein sequence ID" value="SRAE_2000403200.1"/>
    <property type="gene ID" value="WBGene00264260"/>
</dbReference>
<gene>
    <name evidence="3 5 6" type="ORF">SRAE_2000403200</name>
</gene>
<dbReference type="Proteomes" id="UP000035682">
    <property type="component" value="Unplaced"/>
</dbReference>
<feature type="chain" id="PRO_5015031024" evidence="2">
    <location>
        <begin position="24"/>
        <end position="288"/>
    </location>
</feature>